<keyword evidence="1" id="KW-1133">Transmembrane helix</keyword>
<dbReference type="Proteomes" id="UP000000286">
    <property type="component" value="Chromosome IV"/>
</dbReference>
<organism evidence="2 3">
    <name type="scientific">Saccharomyces cerevisiae (strain Lalvin EC1118 / Prise de mousse)</name>
    <name type="common">Baker's yeast</name>
    <dbReference type="NCBI Taxonomy" id="643680"/>
    <lineage>
        <taxon>Eukaryota</taxon>
        <taxon>Fungi</taxon>
        <taxon>Dikarya</taxon>
        <taxon>Ascomycota</taxon>
        <taxon>Saccharomycotina</taxon>
        <taxon>Saccharomycetes</taxon>
        <taxon>Saccharomycetales</taxon>
        <taxon>Saccharomycetaceae</taxon>
        <taxon>Saccharomyces</taxon>
    </lineage>
</organism>
<name>C8Z598_YEAS8</name>
<feature type="transmembrane region" description="Helical" evidence="1">
    <location>
        <begin position="48"/>
        <end position="65"/>
    </location>
</feature>
<dbReference type="HOGENOM" id="CLU_2513910_0_0_1"/>
<accession>C8Z598</accession>
<dbReference type="AlphaFoldDB" id="C8Z598"/>
<evidence type="ECO:0000313" key="3">
    <source>
        <dbReference type="Proteomes" id="UP000000286"/>
    </source>
</evidence>
<reference evidence="2 3" key="1">
    <citation type="journal article" date="2009" name="Proc. Natl. Acad. Sci. U.S.A.">
        <title>Eukaryote-to-eukaryote gene transfer events revealed by the genome sequence of the wine yeast Saccharomyces cerevisiae EC1118.</title>
        <authorList>
            <person name="Novo M."/>
            <person name="Bigey F."/>
            <person name="Beyne E."/>
            <person name="Galeote V."/>
            <person name="Gavory F."/>
            <person name="Mallet S."/>
            <person name="Cambot B."/>
            <person name="Legras J.L."/>
            <person name="Wincker P."/>
            <person name="Casaregola S."/>
            <person name="Dequin S."/>
        </authorList>
    </citation>
    <scope>NUCLEOTIDE SEQUENCE [LARGE SCALE GENOMIC DNA]</scope>
    <source>
        <strain evidence="3">Lalvin EC1118 / Prise de mousse</strain>
    </source>
</reference>
<protein>
    <submittedName>
        <fullName evidence="2">EC1118_1D0_4500p</fullName>
    </submittedName>
</protein>
<gene>
    <name evidence="2" type="ORF">EC1118_1D0_4500g</name>
</gene>
<proteinExistence type="predicted"/>
<dbReference type="EMBL" id="FN393063">
    <property type="protein sequence ID" value="CAY78687.1"/>
    <property type="molecule type" value="Genomic_DNA"/>
</dbReference>
<keyword evidence="1" id="KW-0472">Membrane</keyword>
<evidence type="ECO:0000256" key="1">
    <source>
        <dbReference type="SAM" id="Phobius"/>
    </source>
</evidence>
<evidence type="ECO:0000313" key="2">
    <source>
        <dbReference type="EMBL" id="CAY78687.1"/>
    </source>
</evidence>
<sequence length="85" mass="10572">MKNHPRKVKFRVSSAKFICIYWFFCLYYKDGPILYTIYTTFLSHRYSYSTFIILRNTVAFLSFMYKHYYTHISYLTFYKSPKTFY</sequence>
<keyword evidence="1" id="KW-0812">Transmembrane</keyword>